<feature type="compositionally biased region" description="Low complexity" evidence="1">
    <location>
        <begin position="113"/>
        <end position="133"/>
    </location>
</feature>
<dbReference type="VEuPathDB" id="FungiDB:BO82DRAFT_360702"/>
<evidence type="ECO:0000313" key="2">
    <source>
        <dbReference type="EMBL" id="PYH86385.1"/>
    </source>
</evidence>
<dbReference type="Proteomes" id="UP000248340">
    <property type="component" value="Unassembled WGS sequence"/>
</dbReference>
<proteinExistence type="predicted"/>
<feature type="compositionally biased region" description="Pro residues" evidence="1">
    <location>
        <begin position="98"/>
        <end position="112"/>
    </location>
</feature>
<organism evidence="2 3">
    <name type="scientific">Aspergillus uvarum CBS 121591</name>
    <dbReference type="NCBI Taxonomy" id="1448315"/>
    <lineage>
        <taxon>Eukaryota</taxon>
        <taxon>Fungi</taxon>
        <taxon>Dikarya</taxon>
        <taxon>Ascomycota</taxon>
        <taxon>Pezizomycotina</taxon>
        <taxon>Eurotiomycetes</taxon>
        <taxon>Eurotiomycetidae</taxon>
        <taxon>Eurotiales</taxon>
        <taxon>Aspergillaceae</taxon>
        <taxon>Aspergillus</taxon>
        <taxon>Aspergillus subgen. Circumdati</taxon>
    </lineage>
</organism>
<feature type="compositionally biased region" description="Low complexity" evidence="1">
    <location>
        <begin position="81"/>
        <end position="97"/>
    </location>
</feature>
<sequence>MQELSPDLMLSPEGCESLELLLLPPAMLSLDNVEETLPGPLTLDADPPPAAAWQAPPVITLDPPPPSSPPPIPAPTPATPSPLLLLPPQHTPTQTPAQAPPHPPSNPHPPTAPIDRTTTPSPAPQAQAPRTTPLLPPTVPGITPLPLPLLPENPKGSIVATWIRTLTPYFPRAAGFAIFPTIKVCPRTHVMYDLVIVYAGRTGPYLTTVMGYDRPPEPDAWARRVQVLQDEWRRGVAGEMPVYGAVWVEDEVRWFYGGGS</sequence>
<protein>
    <submittedName>
        <fullName evidence="2">Uncharacterized protein</fullName>
    </submittedName>
</protein>
<dbReference type="AlphaFoldDB" id="A0A319CLH3"/>
<dbReference type="PRINTS" id="PR01217">
    <property type="entry name" value="PRICHEXTENSN"/>
</dbReference>
<dbReference type="GeneID" id="37139523"/>
<dbReference type="OrthoDB" id="4508994at2759"/>
<dbReference type="EMBL" id="KZ821676">
    <property type="protein sequence ID" value="PYH86385.1"/>
    <property type="molecule type" value="Genomic_DNA"/>
</dbReference>
<accession>A0A319CLH3</accession>
<feature type="compositionally biased region" description="Low complexity" evidence="1">
    <location>
        <begin position="39"/>
        <end position="61"/>
    </location>
</feature>
<evidence type="ECO:0000256" key="1">
    <source>
        <dbReference type="SAM" id="MobiDB-lite"/>
    </source>
</evidence>
<gene>
    <name evidence="2" type="ORF">BO82DRAFT_360702</name>
</gene>
<keyword evidence="3" id="KW-1185">Reference proteome</keyword>
<dbReference type="RefSeq" id="XP_025496585.1">
    <property type="nucleotide sequence ID" value="XM_025636782.1"/>
</dbReference>
<feature type="compositionally biased region" description="Pro residues" evidence="1">
    <location>
        <begin position="62"/>
        <end position="80"/>
    </location>
</feature>
<name>A0A319CLH3_9EURO</name>
<reference evidence="2 3" key="1">
    <citation type="submission" date="2016-12" db="EMBL/GenBank/DDBJ databases">
        <title>The genomes of Aspergillus section Nigri reveals drivers in fungal speciation.</title>
        <authorList>
            <consortium name="DOE Joint Genome Institute"/>
            <person name="Vesth T.C."/>
            <person name="Nybo J."/>
            <person name="Theobald S."/>
            <person name="Brandl J."/>
            <person name="Frisvad J.C."/>
            <person name="Nielsen K.F."/>
            <person name="Lyhne E.K."/>
            <person name="Kogle M.E."/>
            <person name="Kuo A."/>
            <person name="Riley R."/>
            <person name="Clum A."/>
            <person name="Nolan M."/>
            <person name="Lipzen A."/>
            <person name="Salamov A."/>
            <person name="Henrissat B."/>
            <person name="Wiebenga A."/>
            <person name="De Vries R.P."/>
            <person name="Grigoriev I.V."/>
            <person name="Mortensen U.H."/>
            <person name="Andersen M.R."/>
            <person name="Baker S.E."/>
        </authorList>
    </citation>
    <scope>NUCLEOTIDE SEQUENCE [LARGE SCALE GENOMIC DNA]</scope>
    <source>
        <strain evidence="2 3">CBS 121591</strain>
    </source>
</reference>
<evidence type="ECO:0000313" key="3">
    <source>
        <dbReference type="Proteomes" id="UP000248340"/>
    </source>
</evidence>
<feature type="region of interest" description="Disordered" evidence="1">
    <location>
        <begin position="39"/>
        <end position="140"/>
    </location>
</feature>